<evidence type="ECO:0000259" key="5">
    <source>
        <dbReference type="PROSITE" id="PS51316"/>
    </source>
</evidence>
<dbReference type="InterPro" id="IPR055306">
    <property type="entry name" value="NBPF"/>
</dbReference>
<reference evidence="6 7" key="1">
    <citation type="submission" date="2017-12" db="EMBL/GenBank/DDBJ databases">
        <title>High-resolution comparative analysis of great ape genomes.</title>
        <authorList>
            <person name="Pollen A."/>
            <person name="Hastie A."/>
            <person name="Hormozdiari F."/>
            <person name="Dougherty M."/>
            <person name="Liu R."/>
            <person name="Chaisson M."/>
            <person name="Hoppe E."/>
            <person name="Hill C."/>
            <person name="Pang A."/>
            <person name="Hillier L."/>
            <person name="Baker C."/>
            <person name="Armstrong J."/>
            <person name="Shendure J."/>
            <person name="Paten B."/>
            <person name="Wilson R."/>
            <person name="Chao H."/>
            <person name="Schneider V."/>
            <person name="Ventura M."/>
            <person name="Kronenberg Z."/>
            <person name="Murali S."/>
            <person name="Gordon D."/>
            <person name="Cantsilieris S."/>
            <person name="Munson K."/>
            <person name="Nelson B."/>
            <person name="Raja A."/>
            <person name="Underwood J."/>
            <person name="Diekhans M."/>
            <person name="Fiddes I."/>
            <person name="Haussler D."/>
            <person name="Eichler E."/>
        </authorList>
    </citation>
    <scope>NUCLEOTIDE SEQUENCE [LARGE SCALE GENOMIC DNA]</scope>
    <source>
        <strain evidence="6">Yerkes chimp pedigree #C0471</strain>
    </source>
</reference>
<dbReference type="PANTHER" id="PTHR14199:SF35">
    <property type="entry name" value="NEUROBLASTOMA BREAKPOINT FAMILY MEMBER 1-RELATED"/>
    <property type="match status" value="1"/>
</dbReference>
<feature type="compositionally biased region" description="Acidic residues" evidence="4">
    <location>
        <begin position="1"/>
        <end position="16"/>
    </location>
</feature>
<feature type="region of interest" description="Disordered" evidence="4">
    <location>
        <begin position="132"/>
        <end position="162"/>
    </location>
</feature>
<evidence type="ECO:0000256" key="2">
    <source>
        <dbReference type="ARBA" id="ARBA00023054"/>
    </source>
</evidence>
<name>A0A2J8PWG2_PANTR</name>
<proteinExistence type="inferred from homology"/>
<protein>
    <submittedName>
        <fullName evidence="6">NBPF12 isoform 1</fullName>
    </submittedName>
</protein>
<dbReference type="InterPro" id="IPR010630">
    <property type="entry name" value="Olduvai_dom"/>
</dbReference>
<feature type="domain" description="Olduvai" evidence="5">
    <location>
        <begin position="1"/>
        <end position="54"/>
    </location>
</feature>
<gene>
    <name evidence="6" type="ORF">CK820_G0054108</name>
</gene>
<keyword evidence="1" id="KW-0677">Repeat</keyword>
<feature type="compositionally biased region" description="Basic residues" evidence="4">
    <location>
        <begin position="135"/>
        <end position="146"/>
    </location>
</feature>
<keyword evidence="2" id="KW-0175">Coiled coil</keyword>
<dbReference type="PROSITE" id="PS51316">
    <property type="entry name" value="ODV"/>
    <property type="match status" value="2"/>
</dbReference>
<comment type="caution">
    <text evidence="6">The sequence shown here is derived from an EMBL/GenBank/DDBJ whole genome shotgun (WGS) entry which is preliminary data.</text>
</comment>
<dbReference type="SMART" id="SM01148">
    <property type="entry name" value="DUF1220"/>
    <property type="match status" value="2"/>
</dbReference>
<feature type="domain" description="Olduvai" evidence="5">
    <location>
        <begin position="55"/>
        <end position="147"/>
    </location>
</feature>
<dbReference type="Pfam" id="PF06758">
    <property type="entry name" value="Olduvai"/>
    <property type="match status" value="2"/>
</dbReference>
<sequence length="162" mass="18388">NLQESEEEEVPQESWDEGYSTLSIPPEMLASYQSYSSTFHSLEEQQVCMAVDIGRYRWDQVKKEDQEATGPRLSRELLEVVEPEVLQDSLDRCYSTPSSCLEQPDSCQAYGSSFYALEEKHVGFSLDVGEIEKKGKGKKRRGRRSKPTMPQAQRRADGSGRA</sequence>
<feature type="non-terminal residue" evidence="6">
    <location>
        <position position="1"/>
    </location>
</feature>
<dbReference type="PANTHER" id="PTHR14199">
    <property type="entry name" value="NEUROBLASTOMA BREAKPOINT FAMILY MEMBER 6-LIKE PROTEIN"/>
    <property type="match status" value="1"/>
</dbReference>
<evidence type="ECO:0000256" key="1">
    <source>
        <dbReference type="ARBA" id="ARBA00022737"/>
    </source>
</evidence>
<dbReference type="EMBL" id="NBAG03000155">
    <property type="protein sequence ID" value="PNI88353.1"/>
    <property type="molecule type" value="Genomic_DNA"/>
</dbReference>
<comment type="similarity">
    <text evidence="3">Belongs to the NBPF family.</text>
</comment>
<feature type="region of interest" description="Disordered" evidence="4">
    <location>
        <begin position="1"/>
        <end position="20"/>
    </location>
</feature>
<organism evidence="6 7">
    <name type="scientific">Pan troglodytes</name>
    <name type="common">Chimpanzee</name>
    <dbReference type="NCBI Taxonomy" id="9598"/>
    <lineage>
        <taxon>Eukaryota</taxon>
        <taxon>Metazoa</taxon>
        <taxon>Chordata</taxon>
        <taxon>Craniata</taxon>
        <taxon>Vertebrata</taxon>
        <taxon>Euteleostomi</taxon>
        <taxon>Mammalia</taxon>
        <taxon>Eutheria</taxon>
        <taxon>Euarchontoglires</taxon>
        <taxon>Primates</taxon>
        <taxon>Haplorrhini</taxon>
        <taxon>Catarrhini</taxon>
        <taxon>Hominidae</taxon>
        <taxon>Pan</taxon>
    </lineage>
</organism>
<accession>A0A2J8PWG2</accession>
<dbReference type="Proteomes" id="UP000236370">
    <property type="component" value="Unassembled WGS sequence"/>
</dbReference>
<evidence type="ECO:0000313" key="7">
    <source>
        <dbReference type="Proteomes" id="UP000236370"/>
    </source>
</evidence>
<evidence type="ECO:0000256" key="4">
    <source>
        <dbReference type="SAM" id="MobiDB-lite"/>
    </source>
</evidence>
<evidence type="ECO:0000313" key="6">
    <source>
        <dbReference type="EMBL" id="PNI88353.1"/>
    </source>
</evidence>
<dbReference type="AlphaFoldDB" id="A0A2J8PWG2"/>
<evidence type="ECO:0000256" key="3">
    <source>
        <dbReference type="ARBA" id="ARBA00038417"/>
    </source>
</evidence>